<protein>
    <submittedName>
        <fullName evidence="3">Sulfur acquisition oxidoreductase, SfnB family</fullName>
    </submittedName>
</protein>
<dbReference type="PATRIC" id="fig|482300.6.peg.688"/>
<dbReference type="Pfam" id="PF08028">
    <property type="entry name" value="Acyl-CoA_dh_2"/>
    <property type="match status" value="1"/>
</dbReference>
<comment type="caution">
    <text evidence="3">The sequence shown here is derived from an EMBL/GenBank/DDBJ whole genome shotgun (WGS) entry which is preliminary data.</text>
</comment>
<evidence type="ECO:0000259" key="2">
    <source>
        <dbReference type="Pfam" id="PF08028"/>
    </source>
</evidence>
<proteinExistence type="predicted"/>
<dbReference type="SUPFAM" id="SSF47203">
    <property type="entry name" value="Acyl-CoA dehydrogenase C-terminal domain-like"/>
    <property type="match status" value="1"/>
</dbReference>
<keyword evidence="1" id="KW-0560">Oxidoreductase</keyword>
<evidence type="ECO:0000313" key="3">
    <source>
        <dbReference type="EMBL" id="EPF24363.1"/>
    </source>
</evidence>
<organism evidence="3 4">
    <name type="scientific">Microcystis aeruginosa SPC777</name>
    <dbReference type="NCBI Taxonomy" id="482300"/>
    <lineage>
        <taxon>Bacteria</taxon>
        <taxon>Bacillati</taxon>
        <taxon>Cyanobacteriota</taxon>
        <taxon>Cyanophyceae</taxon>
        <taxon>Oscillatoriophycideae</taxon>
        <taxon>Chroococcales</taxon>
        <taxon>Microcystaceae</taxon>
        <taxon>Microcystis</taxon>
    </lineage>
</organism>
<dbReference type="Gene3D" id="1.20.140.10">
    <property type="entry name" value="Butyryl-CoA Dehydrogenase, subunit A, domain 3"/>
    <property type="match status" value="1"/>
</dbReference>
<feature type="domain" description="Acyl-CoA dehydrogenase C-terminal" evidence="2">
    <location>
        <begin position="2"/>
        <end position="131"/>
    </location>
</feature>
<gene>
    <name evidence="3" type="ORF">MAESPC_00602</name>
</gene>
<sequence>MGIALGAFEAAGRYTREQTRPWLTAGVERATEDPYLLHRYGSLWVDLEAARGLVDRATEILQDAWEEQWDLTAEKRGRCAVAIAVAKVAATRVGLEVVNQMFEVMGARATSSSYGFDRYWRNLRTFTLHDPVDYKIRDLGNWIVNEKFPEPNFYS</sequence>
<evidence type="ECO:0000313" key="4">
    <source>
        <dbReference type="Proteomes" id="UP000014617"/>
    </source>
</evidence>
<dbReference type="InterPro" id="IPR036250">
    <property type="entry name" value="AcylCo_DH-like_C"/>
</dbReference>
<evidence type="ECO:0000256" key="1">
    <source>
        <dbReference type="ARBA" id="ARBA00023002"/>
    </source>
</evidence>
<dbReference type="EMBL" id="ASZQ01000087">
    <property type="protein sequence ID" value="EPF24363.1"/>
    <property type="molecule type" value="Genomic_DNA"/>
</dbReference>
<accession>S3JF52</accession>
<name>S3JF52_MICAE</name>
<dbReference type="GO" id="GO:0016627">
    <property type="term" value="F:oxidoreductase activity, acting on the CH-CH group of donors"/>
    <property type="evidence" value="ECO:0007669"/>
    <property type="project" value="InterPro"/>
</dbReference>
<reference evidence="3 4" key="1">
    <citation type="journal article" date="2013" name="Genome Announc.">
        <title>Draft Genome Sequence of the Brazilian Toxic Bloom-Forming Cyanobacterium Microcystis aeruginosa Strain SPC777.</title>
        <authorList>
            <person name="Fiore M.F."/>
            <person name="Alvarenga D.O."/>
            <person name="Varani A.M."/>
            <person name="Hoff-Risseti C."/>
            <person name="Crespim E."/>
            <person name="Ramos R.T."/>
            <person name="Silva A."/>
            <person name="Schaker P.D."/>
            <person name="Heck K."/>
            <person name="Rigonato J."/>
            <person name="Schneider M.P."/>
        </authorList>
    </citation>
    <scope>NUCLEOTIDE SEQUENCE [LARGE SCALE GENOMIC DNA]</scope>
    <source>
        <strain evidence="4">SPC 777</strain>
    </source>
</reference>
<dbReference type="InterPro" id="IPR013107">
    <property type="entry name" value="Acyl-CoA_DH_C"/>
</dbReference>
<dbReference type="AlphaFoldDB" id="S3JF52"/>
<dbReference type="Proteomes" id="UP000014617">
    <property type="component" value="Unassembled WGS sequence"/>
</dbReference>